<feature type="domain" description="ArnT-like N-terminal" evidence="11">
    <location>
        <begin position="78"/>
        <end position="201"/>
    </location>
</feature>
<dbReference type="UniPathway" id="UPA00378"/>
<dbReference type="PANTHER" id="PTHR10050">
    <property type="entry name" value="DOLICHYL-PHOSPHATE-MANNOSE--PROTEIN MANNOSYLTRANSFERASE"/>
    <property type="match status" value="1"/>
</dbReference>
<feature type="transmembrane region" description="Helical" evidence="10">
    <location>
        <begin position="85"/>
        <end position="103"/>
    </location>
</feature>
<dbReference type="EC" id="2.4.1.-" evidence="10"/>
<comment type="similarity">
    <text evidence="3 10">Belongs to the glycosyltransferase 39 family.</text>
</comment>
<evidence type="ECO:0000259" key="12">
    <source>
        <dbReference type="Pfam" id="PF16192"/>
    </source>
</evidence>
<dbReference type="OrthoDB" id="9776737at2"/>
<feature type="transmembrane region" description="Helical" evidence="10">
    <location>
        <begin position="428"/>
        <end position="450"/>
    </location>
</feature>
<feature type="transmembrane region" description="Helical" evidence="10">
    <location>
        <begin position="12"/>
        <end position="30"/>
    </location>
</feature>
<dbReference type="InterPro" id="IPR003342">
    <property type="entry name" value="ArnT-like_N"/>
</dbReference>
<dbReference type="CAZy" id="GT39">
    <property type="family name" value="Glycosyltransferase Family 39"/>
</dbReference>
<dbReference type="eggNOG" id="COG1928">
    <property type="taxonomic scope" value="Bacteria"/>
</dbReference>
<feature type="transmembrane region" description="Helical" evidence="10">
    <location>
        <begin position="163"/>
        <end position="180"/>
    </location>
</feature>
<feature type="transmembrane region" description="Helical" evidence="10">
    <location>
        <begin position="186"/>
        <end position="204"/>
    </location>
</feature>
<reference evidence="13 14" key="1">
    <citation type="journal article" date="2008" name="Proc. Natl. Acad. Sci. U.S.A.">
        <title>Niche adaptation and genome expansion in the chlorophyll d-producing cyanobacterium Acaryochloris marina.</title>
        <authorList>
            <person name="Swingley W.D."/>
            <person name="Chen M."/>
            <person name="Cheung P.C."/>
            <person name="Conrad A.L."/>
            <person name="Dejesa L.C."/>
            <person name="Hao J."/>
            <person name="Honchak B.M."/>
            <person name="Karbach L.E."/>
            <person name="Kurdoglu A."/>
            <person name="Lahiri S."/>
            <person name="Mastrian S.D."/>
            <person name="Miyashita H."/>
            <person name="Page L."/>
            <person name="Ramakrishna P."/>
            <person name="Satoh S."/>
            <person name="Sattley W.M."/>
            <person name="Shimada Y."/>
            <person name="Taylor H.L."/>
            <person name="Tomo T."/>
            <person name="Tsuchiya T."/>
            <person name="Wang Z.T."/>
            <person name="Raymond J."/>
            <person name="Mimuro M."/>
            <person name="Blankenship R.E."/>
            <person name="Touchman J.W."/>
        </authorList>
    </citation>
    <scope>NUCLEOTIDE SEQUENCE [LARGE SCALE GENOMIC DNA]</scope>
    <source>
        <strain evidence="14">MBIC 11017</strain>
    </source>
</reference>
<evidence type="ECO:0000259" key="11">
    <source>
        <dbReference type="Pfam" id="PF02366"/>
    </source>
</evidence>
<name>B0CDY1_ACAM1</name>
<dbReference type="InterPro" id="IPR032421">
    <property type="entry name" value="PMT_4TMC"/>
</dbReference>
<evidence type="ECO:0000256" key="3">
    <source>
        <dbReference type="ARBA" id="ARBA00007222"/>
    </source>
</evidence>
<dbReference type="InterPro" id="IPR027005">
    <property type="entry name" value="PMT-like"/>
</dbReference>
<dbReference type="HOGENOM" id="CLU_038359_0_0_3"/>
<accession>B0CDY1</accession>
<dbReference type="AlphaFoldDB" id="B0CDY1"/>
<keyword evidence="14" id="KW-1185">Reference proteome</keyword>
<feature type="domain" description="Protein O-mannosyl-transferase C-terminal four TM" evidence="12">
    <location>
        <begin position="252"/>
        <end position="458"/>
    </location>
</feature>
<feature type="transmembrane region" description="Helical" evidence="10">
    <location>
        <begin position="110"/>
        <end position="127"/>
    </location>
</feature>
<proteinExistence type="inferred from homology"/>
<evidence type="ECO:0000256" key="5">
    <source>
        <dbReference type="ARBA" id="ARBA00022679"/>
    </source>
</evidence>
<comment type="subcellular location">
    <subcellularLocation>
        <location evidence="10">Cell membrane</location>
    </subcellularLocation>
    <subcellularLocation>
        <location evidence="1">Endomembrane system</location>
        <topology evidence="1">Multi-pass membrane protein</topology>
    </subcellularLocation>
</comment>
<comment type="function">
    <text evidence="10">Protein O-mannosyltransferase that catalyzes the transfer of a single mannose residue from a polyprenol phospho-mannosyl lipidic donor to the hydroxyl group of selected serine and threonine residues in acceptor proteins.</text>
</comment>
<dbReference type="KEGG" id="amr:AM1_4355"/>
<evidence type="ECO:0000256" key="9">
    <source>
        <dbReference type="ARBA" id="ARBA00093617"/>
    </source>
</evidence>
<evidence type="ECO:0000256" key="2">
    <source>
        <dbReference type="ARBA" id="ARBA00004922"/>
    </source>
</evidence>
<sequence length="464" mass="53068">MSVSLSRPPLWFWIGISCVWIFALAFRFWGLERFNTLVFDEVYFAKFGHNYLTQTEFFDAHPPLGKYLIALGIALKGFNTWGFRWMNALIGATIPLILSGIAYQLCKRPSYALITAVLASLDGLLLVESRYALLNVHILFFGLLAHWLVLISLNHQGMQRNGWLAAAGISFGAAIAVKWNGLGLLLGLYLLWLVAKGGQIWLGSSETPKRRLPLQKLSELSWLQMFVYLPAIALFVYGILWLPHLAQNPEFNLWQVHQEIFNYHRRVGGDEVHPYCSSWYTWPLLLKPISYFYQVTQSTLEPLPVTGPPLPQDAVKWIYSVYAIGNPFLWWSSTIAICALLVLGRLQIHHNRVRHIKGLYPTSHSSDEQSWISLYLGVNYLANFLPWVGVSRCTFLYHYMPASMFTSLALAWYIEGWLRVSNKWMRRLAVAVLVLSLVSFVICLPIFLGLPISPMMWRLLRAKG</sequence>
<evidence type="ECO:0000256" key="7">
    <source>
        <dbReference type="ARBA" id="ARBA00022989"/>
    </source>
</evidence>
<evidence type="ECO:0000256" key="10">
    <source>
        <dbReference type="RuleBase" id="RU367007"/>
    </source>
</evidence>
<dbReference type="GO" id="GO:0012505">
    <property type="term" value="C:endomembrane system"/>
    <property type="evidence" value="ECO:0007669"/>
    <property type="project" value="UniProtKB-SubCell"/>
</dbReference>
<dbReference type="GO" id="GO:0004169">
    <property type="term" value="F:dolichyl-phosphate-mannose-protein mannosyltransferase activity"/>
    <property type="evidence" value="ECO:0007669"/>
    <property type="project" value="UniProtKB-UniRule"/>
</dbReference>
<feature type="transmembrane region" description="Helical" evidence="10">
    <location>
        <begin position="396"/>
        <end position="416"/>
    </location>
</feature>
<feature type="transmembrane region" description="Helical" evidence="10">
    <location>
        <begin position="225"/>
        <end position="244"/>
    </location>
</feature>
<comment type="pathway">
    <text evidence="2 10">Protein modification; protein glycosylation.</text>
</comment>
<dbReference type="PANTHER" id="PTHR10050:SF46">
    <property type="entry name" value="PROTEIN O-MANNOSYL-TRANSFERASE 2"/>
    <property type="match status" value="1"/>
</dbReference>
<keyword evidence="8 10" id="KW-0472">Membrane</keyword>
<organism evidence="13 14">
    <name type="scientific">Acaryochloris marina (strain MBIC 11017)</name>
    <dbReference type="NCBI Taxonomy" id="329726"/>
    <lineage>
        <taxon>Bacteria</taxon>
        <taxon>Bacillati</taxon>
        <taxon>Cyanobacteriota</taxon>
        <taxon>Cyanophyceae</taxon>
        <taxon>Acaryochloridales</taxon>
        <taxon>Acaryochloridaceae</taxon>
        <taxon>Acaryochloris</taxon>
    </lineage>
</organism>
<keyword evidence="5 10" id="KW-0808">Transferase</keyword>
<feature type="transmembrane region" description="Helical" evidence="10">
    <location>
        <begin position="369"/>
        <end position="390"/>
    </location>
</feature>
<dbReference type="EMBL" id="CP000828">
    <property type="protein sequence ID" value="ABW29333.1"/>
    <property type="molecule type" value="Genomic_DNA"/>
</dbReference>
<evidence type="ECO:0000256" key="1">
    <source>
        <dbReference type="ARBA" id="ARBA00004127"/>
    </source>
</evidence>
<evidence type="ECO:0000313" key="14">
    <source>
        <dbReference type="Proteomes" id="UP000000268"/>
    </source>
</evidence>
<protein>
    <recommendedName>
        <fullName evidence="9 10">Polyprenol-phosphate-mannose--protein mannosyltransferase</fullName>
        <ecNumber evidence="10">2.4.1.-</ecNumber>
    </recommendedName>
</protein>
<evidence type="ECO:0000256" key="8">
    <source>
        <dbReference type="ARBA" id="ARBA00023136"/>
    </source>
</evidence>
<dbReference type="Pfam" id="PF02366">
    <property type="entry name" value="PMT"/>
    <property type="match status" value="1"/>
</dbReference>
<dbReference type="RefSeq" id="WP_012164659.1">
    <property type="nucleotide sequence ID" value="NC_009925.1"/>
</dbReference>
<evidence type="ECO:0000256" key="4">
    <source>
        <dbReference type="ARBA" id="ARBA00022676"/>
    </source>
</evidence>
<dbReference type="PROSITE" id="PS51257">
    <property type="entry name" value="PROKAR_LIPOPROTEIN"/>
    <property type="match status" value="1"/>
</dbReference>
<keyword evidence="10" id="KW-1003">Cell membrane</keyword>
<dbReference type="STRING" id="329726.AM1_4355"/>
<keyword evidence="4 10" id="KW-0328">Glycosyltransferase</keyword>
<feature type="transmembrane region" description="Helical" evidence="10">
    <location>
        <begin position="133"/>
        <end position="151"/>
    </location>
</feature>
<evidence type="ECO:0000313" key="13">
    <source>
        <dbReference type="EMBL" id="ABW29333.1"/>
    </source>
</evidence>
<dbReference type="Proteomes" id="UP000000268">
    <property type="component" value="Chromosome"/>
</dbReference>
<dbReference type="GO" id="GO:0005886">
    <property type="term" value="C:plasma membrane"/>
    <property type="evidence" value="ECO:0007669"/>
    <property type="project" value="UniProtKB-SubCell"/>
</dbReference>
<feature type="transmembrane region" description="Helical" evidence="10">
    <location>
        <begin position="328"/>
        <end position="348"/>
    </location>
</feature>
<keyword evidence="6 10" id="KW-0812">Transmembrane</keyword>
<gene>
    <name evidence="13" type="ordered locus">AM1_4355</name>
</gene>
<evidence type="ECO:0000256" key="6">
    <source>
        <dbReference type="ARBA" id="ARBA00022692"/>
    </source>
</evidence>
<dbReference type="Pfam" id="PF16192">
    <property type="entry name" value="PMT_4TMC"/>
    <property type="match status" value="1"/>
</dbReference>
<keyword evidence="7 10" id="KW-1133">Transmembrane helix</keyword>